<dbReference type="AlphaFoldDB" id="A0A2Z6QI24"/>
<dbReference type="EMBL" id="BLAL01000334">
    <property type="protein sequence ID" value="GET03846.1"/>
    <property type="molecule type" value="Genomic_DNA"/>
</dbReference>
<name>A0A2Z6QI24_9GLOM</name>
<gene>
    <name evidence="3" type="ORF">RCL2_003016000</name>
    <name evidence="2" type="ORF">RclHR1_11020007</name>
</gene>
<feature type="region of interest" description="Disordered" evidence="1">
    <location>
        <begin position="64"/>
        <end position="85"/>
    </location>
</feature>
<accession>A0A2Z6QI24</accession>
<dbReference type="OrthoDB" id="2378960at2759"/>
<keyword evidence="4" id="KW-1185">Reference proteome</keyword>
<evidence type="ECO:0000256" key="1">
    <source>
        <dbReference type="SAM" id="MobiDB-lite"/>
    </source>
</evidence>
<proteinExistence type="predicted"/>
<evidence type="ECO:0000313" key="3">
    <source>
        <dbReference type="EMBL" id="GET03846.1"/>
    </source>
</evidence>
<organism evidence="2 4">
    <name type="scientific">Rhizophagus clarus</name>
    <dbReference type="NCBI Taxonomy" id="94130"/>
    <lineage>
        <taxon>Eukaryota</taxon>
        <taxon>Fungi</taxon>
        <taxon>Fungi incertae sedis</taxon>
        <taxon>Mucoromycota</taxon>
        <taxon>Glomeromycotina</taxon>
        <taxon>Glomeromycetes</taxon>
        <taxon>Glomerales</taxon>
        <taxon>Glomeraceae</taxon>
        <taxon>Rhizophagus</taxon>
    </lineage>
</organism>
<dbReference type="EMBL" id="BEXD01000117">
    <property type="protein sequence ID" value="GBB84461.1"/>
    <property type="molecule type" value="Genomic_DNA"/>
</dbReference>
<evidence type="ECO:0000313" key="4">
    <source>
        <dbReference type="Proteomes" id="UP000247702"/>
    </source>
</evidence>
<reference evidence="3" key="2">
    <citation type="submission" date="2019-10" db="EMBL/GenBank/DDBJ databases">
        <title>Conservation and host-specific expression of non-tandemly repeated heterogenous ribosome RNA gene in arbuscular mycorrhizal fungi.</title>
        <authorList>
            <person name="Maeda T."/>
            <person name="Kobayashi Y."/>
            <person name="Nakagawa T."/>
            <person name="Ezawa T."/>
            <person name="Yamaguchi K."/>
            <person name="Bino T."/>
            <person name="Nishimoto Y."/>
            <person name="Shigenobu S."/>
            <person name="Kawaguchi M."/>
        </authorList>
    </citation>
    <scope>NUCLEOTIDE SEQUENCE</scope>
    <source>
        <strain evidence="3">HR1</strain>
    </source>
</reference>
<dbReference type="Proteomes" id="UP000247702">
    <property type="component" value="Unassembled WGS sequence"/>
</dbReference>
<dbReference type="Proteomes" id="UP000615446">
    <property type="component" value="Unassembled WGS sequence"/>
</dbReference>
<protein>
    <submittedName>
        <fullName evidence="2">Uncharacterized protein</fullName>
    </submittedName>
</protein>
<reference evidence="2 4" key="1">
    <citation type="submission" date="2017-11" db="EMBL/GenBank/DDBJ databases">
        <title>The genome of Rhizophagus clarus HR1 reveals common genetic basis of auxotrophy among arbuscular mycorrhizal fungi.</title>
        <authorList>
            <person name="Kobayashi Y."/>
        </authorList>
    </citation>
    <scope>NUCLEOTIDE SEQUENCE [LARGE SCALE GENOMIC DNA]</scope>
    <source>
        <strain evidence="2 4">HR1</strain>
    </source>
</reference>
<sequence>MVARLHDTFYDAKATLLSEADIKEIRESRGRIRNTPKKMADKFHIRPKRVYDIWDNKERLQQGVISSSSDQPALDKNSQNDKAEQTLEAVSEVLSIPLPATEIPKKNGRKKKAKIDEKLVIGASSMVEKNSVISSADNLSDIFRENRLDSLLENLVNRGEKLKGLTANTTPSI</sequence>
<comment type="caution">
    <text evidence="2">The sequence shown here is derived from an EMBL/GenBank/DDBJ whole genome shotgun (WGS) entry which is preliminary data.</text>
</comment>
<evidence type="ECO:0000313" key="2">
    <source>
        <dbReference type="EMBL" id="GBB84461.1"/>
    </source>
</evidence>